<dbReference type="AlphaFoldDB" id="A0A915CUC1"/>
<feature type="domain" description="RLR CTR" evidence="1">
    <location>
        <begin position="1"/>
        <end position="107"/>
    </location>
</feature>
<organism evidence="2 3">
    <name type="scientific">Ditylenchus dipsaci</name>
    <dbReference type="NCBI Taxonomy" id="166011"/>
    <lineage>
        <taxon>Eukaryota</taxon>
        <taxon>Metazoa</taxon>
        <taxon>Ecdysozoa</taxon>
        <taxon>Nematoda</taxon>
        <taxon>Chromadorea</taxon>
        <taxon>Rhabditida</taxon>
        <taxon>Tylenchina</taxon>
        <taxon>Tylenchomorpha</taxon>
        <taxon>Sphaerularioidea</taxon>
        <taxon>Anguinidae</taxon>
        <taxon>Anguininae</taxon>
        <taxon>Ditylenchus</taxon>
    </lineage>
</organism>
<protein>
    <submittedName>
        <fullName evidence="3">RLR CTR domain-containing protein</fullName>
    </submittedName>
</protein>
<evidence type="ECO:0000313" key="3">
    <source>
        <dbReference type="WBParaSite" id="jg12699"/>
    </source>
</evidence>
<keyword evidence="2" id="KW-1185">Reference proteome</keyword>
<proteinExistence type="predicted"/>
<dbReference type="Gene3D" id="2.170.150.30">
    <property type="entry name" value="RIG-I-like receptor, C-terminal regulatory domain"/>
    <property type="match status" value="1"/>
</dbReference>
<evidence type="ECO:0000313" key="2">
    <source>
        <dbReference type="Proteomes" id="UP000887574"/>
    </source>
</evidence>
<dbReference type="WBParaSite" id="jg12699">
    <property type="protein sequence ID" value="jg12699"/>
    <property type="gene ID" value="jg12699"/>
</dbReference>
<evidence type="ECO:0000259" key="1">
    <source>
        <dbReference type="PROSITE" id="PS51789"/>
    </source>
</evidence>
<dbReference type="PROSITE" id="PS51789">
    <property type="entry name" value="RLR_CTR"/>
    <property type="match status" value="1"/>
</dbReference>
<reference evidence="3" key="1">
    <citation type="submission" date="2022-11" db="UniProtKB">
        <authorList>
            <consortium name="WormBaseParasite"/>
        </authorList>
    </citation>
    <scope>IDENTIFICATION</scope>
</reference>
<dbReference type="Pfam" id="PF11648">
    <property type="entry name" value="RIG-I_C-RD"/>
    <property type="match status" value="1"/>
</dbReference>
<dbReference type="InterPro" id="IPR038557">
    <property type="entry name" value="RLR_C_sf"/>
</dbReference>
<accession>A0A915CUC1</accession>
<name>A0A915CUC1_9BILA</name>
<dbReference type="Proteomes" id="UP000887574">
    <property type="component" value="Unplaced"/>
</dbReference>
<dbReference type="InterPro" id="IPR021673">
    <property type="entry name" value="RLR_CTR"/>
</dbReference>
<sequence>MDIRSVADSFYVCCNKNVWKISRNEVHKRPTKMGLSINCARWLCNSCDFEWGTVVKYSNTYLPSLKAKSFLLERIDLSEEHSEPLRIDTWTSIRKEYFNIDPTTMMQALCDVSKEDREKWDQQRCWSTGD</sequence>